<evidence type="ECO:0000313" key="3">
    <source>
        <dbReference type="Proteomes" id="UP000029121"/>
    </source>
</evidence>
<name>R0GJG4_9BRAS</name>
<proteinExistence type="predicted"/>
<reference evidence="2" key="2">
    <citation type="journal article" date="2013" name="Nat. Genet.">
        <title>Genome sequencing of Capsella rubella.</title>
        <authorList>
            <person name="Schmutz J."/>
            <person name="Prochnik S."/>
            <person name="Nordborg M."/>
            <person name="Weigel D."/>
            <person name="Rokhsar D."/>
            <person name="Wright S."/>
        </authorList>
    </citation>
    <scope>NUCLEOTIDE SEQUENCE</scope>
</reference>
<feature type="compositionally biased region" description="Basic and acidic residues" evidence="1">
    <location>
        <begin position="45"/>
        <end position="66"/>
    </location>
</feature>
<evidence type="ECO:0000256" key="1">
    <source>
        <dbReference type="SAM" id="MobiDB-lite"/>
    </source>
</evidence>
<keyword evidence="3" id="KW-1185">Reference proteome</keyword>
<feature type="region of interest" description="Disordered" evidence="1">
    <location>
        <begin position="45"/>
        <end position="72"/>
    </location>
</feature>
<evidence type="ECO:0000313" key="2">
    <source>
        <dbReference type="EMBL" id="EOA35906.1"/>
    </source>
</evidence>
<reference evidence="3" key="1">
    <citation type="journal article" date="2013" name="Nat. Genet.">
        <title>The Capsella rubella genome and the genomic consequences of rapid mating system evolution.</title>
        <authorList>
            <person name="Slotte T."/>
            <person name="Hazzouri K.M."/>
            <person name="Agren J.A."/>
            <person name="Koenig D."/>
            <person name="Maumus F."/>
            <person name="Guo Y.L."/>
            <person name="Steige K."/>
            <person name="Platts A.E."/>
            <person name="Escobar J.S."/>
            <person name="Newman L.K."/>
            <person name="Wang W."/>
            <person name="Mandakova T."/>
            <person name="Vello E."/>
            <person name="Smith L.M."/>
            <person name="Henz S.R."/>
            <person name="Steffen J."/>
            <person name="Takuno S."/>
            <person name="Brandvain Y."/>
            <person name="Coop G."/>
            <person name="Andolfatto P."/>
            <person name="Hu T.T."/>
            <person name="Blanchette M."/>
            <person name="Clark R.M."/>
            <person name="Quesneville H."/>
            <person name="Nordborg M."/>
            <person name="Gaut B.S."/>
            <person name="Lysak M.A."/>
            <person name="Jenkins J."/>
            <person name="Grimwood J."/>
            <person name="Chapman J."/>
            <person name="Prochnik S."/>
            <person name="Shu S."/>
            <person name="Rokhsar D."/>
            <person name="Schmutz J."/>
            <person name="Weigel D."/>
            <person name="Wright S.I."/>
        </authorList>
    </citation>
    <scope>NUCLEOTIDE SEQUENCE [LARGE SCALE GENOMIC DNA]</scope>
    <source>
        <strain evidence="3">cv. Monte Gargano</strain>
    </source>
</reference>
<dbReference type="OrthoDB" id="1026506at2759"/>
<sequence length="120" mass="13946">MCIRTLQISSINIVPRQIHFRYDKIKKRIIKRHIAGETMSFRKVEKKPTEMGRHMTHEKSNSDSYKEGAPMMAPGYTEMVSRSDESDWDDLVDSGKTRASLTAMETAPINRFSRKNFSNY</sequence>
<dbReference type="KEGG" id="crb:17894574"/>
<dbReference type="STRING" id="81985.R0GJG4"/>
<dbReference type="Proteomes" id="UP000029121">
    <property type="component" value="Unassembled WGS sequence"/>
</dbReference>
<gene>
    <name evidence="2" type="ORF">CARUB_v10021162mg</name>
</gene>
<dbReference type="EMBL" id="KB870806">
    <property type="protein sequence ID" value="EOA35905.1"/>
    <property type="molecule type" value="Genomic_DNA"/>
</dbReference>
<protein>
    <submittedName>
        <fullName evidence="2">Uncharacterized protein</fullName>
    </submittedName>
</protein>
<accession>R0GJG4</accession>
<organism evidence="2 3">
    <name type="scientific">Capsella rubella</name>
    <dbReference type="NCBI Taxonomy" id="81985"/>
    <lineage>
        <taxon>Eukaryota</taxon>
        <taxon>Viridiplantae</taxon>
        <taxon>Streptophyta</taxon>
        <taxon>Embryophyta</taxon>
        <taxon>Tracheophyta</taxon>
        <taxon>Spermatophyta</taxon>
        <taxon>Magnoliopsida</taxon>
        <taxon>eudicotyledons</taxon>
        <taxon>Gunneridae</taxon>
        <taxon>Pentapetalae</taxon>
        <taxon>rosids</taxon>
        <taxon>malvids</taxon>
        <taxon>Brassicales</taxon>
        <taxon>Brassicaceae</taxon>
        <taxon>Camelineae</taxon>
        <taxon>Capsella</taxon>
    </lineage>
</organism>
<dbReference type="EMBL" id="KB870806">
    <property type="protein sequence ID" value="EOA35906.1"/>
    <property type="molecule type" value="Genomic_DNA"/>
</dbReference>
<dbReference type="AlphaFoldDB" id="R0GJG4"/>